<name>A0A5C3MV15_9AGAM</name>
<evidence type="ECO:0000313" key="3">
    <source>
        <dbReference type="Proteomes" id="UP000305948"/>
    </source>
</evidence>
<organism evidence="2 3">
    <name type="scientific">Heliocybe sulcata</name>
    <dbReference type="NCBI Taxonomy" id="5364"/>
    <lineage>
        <taxon>Eukaryota</taxon>
        <taxon>Fungi</taxon>
        <taxon>Dikarya</taxon>
        <taxon>Basidiomycota</taxon>
        <taxon>Agaricomycotina</taxon>
        <taxon>Agaricomycetes</taxon>
        <taxon>Gloeophyllales</taxon>
        <taxon>Gloeophyllaceae</taxon>
        <taxon>Heliocybe</taxon>
    </lineage>
</organism>
<gene>
    <name evidence="2" type="ORF">OE88DRAFT_443603</name>
</gene>
<dbReference type="EMBL" id="ML213517">
    <property type="protein sequence ID" value="TFK48930.1"/>
    <property type="molecule type" value="Genomic_DNA"/>
</dbReference>
<feature type="region of interest" description="Disordered" evidence="1">
    <location>
        <begin position="138"/>
        <end position="188"/>
    </location>
</feature>
<keyword evidence="3" id="KW-1185">Reference proteome</keyword>
<proteinExistence type="predicted"/>
<reference evidence="2 3" key="1">
    <citation type="journal article" date="2019" name="Nat. Ecol. Evol.">
        <title>Megaphylogeny resolves global patterns of mushroom evolution.</title>
        <authorList>
            <person name="Varga T."/>
            <person name="Krizsan K."/>
            <person name="Foldi C."/>
            <person name="Dima B."/>
            <person name="Sanchez-Garcia M."/>
            <person name="Sanchez-Ramirez S."/>
            <person name="Szollosi G.J."/>
            <person name="Szarkandi J.G."/>
            <person name="Papp V."/>
            <person name="Albert L."/>
            <person name="Andreopoulos W."/>
            <person name="Angelini C."/>
            <person name="Antonin V."/>
            <person name="Barry K.W."/>
            <person name="Bougher N.L."/>
            <person name="Buchanan P."/>
            <person name="Buyck B."/>
            <person name="Bense V."/>
            <person name="Catcheside P."/>
            <person name="Chovatia M."/>
            <person name="Cooper J."/>
            <person name="Damon W."/>
            <person name="Desjardin D."/>
            <person name="Finy P."/>
            <person name="Geml J."/>
            <person name="Haridas S."/>
            <person name="Hughes K."/>
            <person name="Justo A."/>
            <person name="Karasinski D."/>
            <person name="Kautmanova I."/>
            <person name="Kiss B."/>
            <person name="Kocsube S."/>
            <person name="Kotiranta H."/>
            <person name="LaButti K.M."/>
            <person name="Lechner B.E."/>
            <person name="Liimatainen K."/>
            <person name="Lipzen A."/>
            <person name="Lukacs Z."/>
            <person name="Mihaltcheva S."/>
            <person name="Morgado L.N."/>
            <person name="Niskanen T."/>
            <person name="Noordeloos M.E."/>
            <person name="Ohm R.A."/>
            <person name="Ortiz-Santana B."/>
            <person name="Ovrebo C."/>
            <person name="Racz N."/>
            <person name="Riley R."/>
            <person name="Savchenko A."/>
            <person name="Shiryaev A."/>
            <person name="Soop K."/>
            <person name="Spirin V."/>
            <person name="Szebenyi C."/>
            <person name="Tomsovsky M."/>
            <person name="Tulloss R.E."/>
            <person name="Uehling J."/>
            <person name="Grigoriev I.V."/>
            <person name="Vagvolgyi C."/>
            <person name="Papp T."/>
            <person name="Martin F.M."/>
            <person name="Miettinen O."/>
            <person name="Hibbett D.S."/>
            <person name="Nagy L.G."/>
        </authorList>
    </citation>
    <scope>NUCLEOTIDE SEQUENCE [LARGE SCALE GENOMIC DNA]</scope>
    <source>
        <strain evidence="2 3">OMC1185</strain>
    </source>
</reference>
<dbReference type="Proteomes" id="UP000305948">
    <property type="component" value="Unassembled WGS sequence"/>
</dbReference>
<evidence type="ECO:0000313" key="2">
    <source>
        <dbReference type="EMBL" id="TFK48930.1"/>
    </source>
</evidence>
<protein>
    <submittedName>
        <fullName evidence="2">Uncharacterized protein</fullName>
    </submittedName>
</protein>
<feature type="region of interest" description="Disordered" evidence="1">
    <location>
        <begin position="76"/>
        <end position="120"/>
    </location>
</feature>
<evidence type="ECO:0000256" key="1">
    <source>
        <dbReference type="SAM" id="MobiDB-lite"/>
    </source>
</evidence>
<sequence length="188" mass="20672">MDRPVAIHTVSTHRTHRVATPLTMLATLWRPPCHTYPEKCHSGIKASLLPHTVSHPPAPALLICTLRFYKPRIQNTPARPCQPWTNQSTPLNRAPEPSNTSSTLHYPPPLQPGHTEQPHLGPIFTQRIASSLQPVPRFTSTQRAASDRTALHQHISSSLPPYRTQTGNNYRRPTSPSPPAAAAVIGPG</sequence>
<dbReference type="AlphaFoldDB" id="A0A5C3MV15"/>
<accession>A0A5C3MV15</accession>
<feature type="compositionally biased region" description="Polar residues" evidence="1">
    <location>
        <begin position="154"/>
        <end position="172"/>
    </location>
</feature>
<feature type="compositionally biased region" description="Polar residues" evidence="1">
    <location>
        <begin position="76"/>
        <end position="104"/>
    </location>
</feature>